<dbReference type="SUPFAM" id="SSF56601">
    <property type="entry name" value="beta-lactamase/transpeptidase-like"/>
    <property type="match status" value="1"/>
</dbReference>
<dbReference type="Gene3D" id="3.40.710.10">
    <property type="entry name" value="DD-peptidase/beta-lactamase superfamily"/>
    <property type="match status" value="1"/>
</dbReference>
<dbReference type="Pfam" id="PF00144">
    <property type="entry name" value="Beta-lactamase"/>
    <property type="match status" value="1"/>
</dbReference>
<accession>A0A3A4B2N5</accession>
<protein>
    <submittedName>
        <fullName evidence="2">Class C beta-lactamase-related serine hydrolase</fullName>
    </submittedName>
</protein>
<keyword evidence="2" id="KW-0378">Hydrolase</keyword>
<dbReference type="GO" id="GO:0016787">
    <property type="term" value="F:hydrolase activity"/>
    <property type="evidence" value="ECO:0007669"/>
    <property type="project" value="UniProtKB-KW"/>
</dbReference>
<proteinExistence type="predicted"/>
<dbReference type="OrthoDB" id="9814204at2"/>
<evidence type="ECO:0000259" key="1">
    <source>
        <dbReference type="Pfam" id="PF00144"/>
    </source>
</evidence>
<organism evidence="2 3">
    <name type="scientific">Bailinhaonella thermotolerans</name>
    <dbReference type="NCBI Taxonomy" id="1070861"/>
    <lineage>
        <taxon>Bacteria</taxon>
        <taxon>Bacillati</taxon>
        <taxon>Actinomycetota</taxon>
        <taxon>Actinomycetes</taxon>
        <taxon>Streptosporangiales</taxon>
        <taxon>Streptosporangiaceae</taxon>
        <taxon>Bailinhaonella</taxon>
    </lineage>
</organism>
<gene>
    <name evidence="2" type="ORF">D5H75_15895</name>
</gene>
<comment type="caution">
    <text evidence="2">The sequence shown here is derived from an EMBL/GenBank/DDBJ whole genome shotgun (WGS) entry which is preliminary data.</text>
</comment>
<dbReference type="EMBL" id="QZEY01000005">
    <property type="protein sequence ID" value="RJL32247.1"/>
    <property type="molecule type" value="Genomic_DNA"/>
</dbReference>
<dbReference type="InterPro" id="IPR001466">
    <property type="entry name" value="Beta-lactam-related"/>
</dbReference>
<name>A0A3A4B2N5_9ACTN</name>
<dbReference type="Proteomes" id="UP000265768">
    <property type="component" value="Unassembled WGS sequence"/>
</dbReference>
<dbReference type="InterPro" id="IPR050789">
    <property type="entry name" value="Diverse_Enzym_Activities"/>
</dbReference>
<keyword evidence="3" id="KW-1185">Reference proteome</keyword>
<feature type="domain" description="Beta-lactamase-related" evidence="1">
    <location>
        <begin position="69"/>
        <end position="345"/>
    </location>
</feature>
<dbReference type="AlphaFoldDB" id="A0A3A4B2N5"/>
<dbReference type="PANTHER" id="PTHR43283">
    <property type="entry name" value="BETA-LACTAMASE-RELATED"/>
    <property type="match status" value="1"/>
</dbReference>
<dbReference type="InterPro" id="IPR012338">
    <property type="entry name" value="Beta-lactam/transpept-like"/>
</dbReference>
<evidence type="ECO:0000313" key="2">
    <source>
        <dbReference type="EMBL" id="RJL32247.1"/>
    </source>
</evidence>
<sequence>MDVPPPHTLYRVQTTVPSRWGDLFPARPVAAPARAVPLTADPRPVPAAVPWKGGRIPFARFLGDTHTNAFLILRDGRIGYEWYAEGITAGTRLSSWSMAKSLVSLLVGQAIGRGELSEDDRLTDLLPEFRTGGEYDRITVRDLLDMASGVDVWENYNPYWPFTGTARMYLTRDLPGFVKDNRKVAYTPGSRATYRSVDTQILGLILTKVTGRPLADLLAERIWGPVGAERPATWNLDDTGGTEKAYCCVNATARDYARIGRLVLDNGRVGDRQVIPPAWITRIATPAPHKLGTSGYSAQWWHPAGGTGDYSALGIHGQYIYVNPATRTVIVKLSDHGTEQDEQETFEVLRALSRT</sequence>
<evidence type="ECO:0000313" key="3">
    <source>
        <dbReference type="Proteomes" id="UP000265768"/>
    </source>
</evidence>
<dbReference type="PANTHER" id="PTHR43283:SF7">
    <property type="entry name" value="BETA-LACTAMASE-RELATED DOMAIN-CONTAINING PROTEIN"/>
    <property type="match status" value="1"/>
</dbReference>
<reference evidence="2 3" key="1">
    <citation type="submission" date="2018-09" db="EMBL/GenBank/DDBJ databases">
        <title>YIM 75507 draft genome.</title>
        <authorList>
            <person name="Tang S."/>
            <person name="Feng Y."/>
        </authorList>
    </citation>
    <scope>NUCLEOTIDE SEQUENCE [LARGE SCALE GENOMIC DNA]</scope>
    <source>
        <strain evidence="2 3">YIM 75507</strain>
    </source>
</reference>